<proteinExistence type="predicted"/>
<dbReference type="OrthoDB" id="9771966at2"/>
<keyword evidence="1" id="KW-0732">Signal</keyword>
<dbReference type="Gene3D" id="3.30.1360.180">
    <property type="match status" value="1"/>
</dbReference>
<comment type="caution">
    <text evidence="2">The sequence shown here is derived from an EMBL/GenBank/DDBJ whole genome shotgun (WGS) entry which is preliminary data.</text>
</comment>
<sequence>MVLSSNYVRRLLTVTVLLCAGLGPQITQAQSAEPDPQTVIMISLDGFRYDYLELHQPKFLRQLSEKGIRANLTPVYPSKTFPNHLALATGLTPAGHGIVDNRFYDKHRDAFYSLGDGYEDSTWISGIPIWNLAEQQGLKVASYFWPESDARINGMTPTYFYRYSHNADPRARIEQIKQWLQQPDSSRPRLILSYFHQIDSAGHQFGPEHPATAAAVHYIDGLLEDLFAFIASQETAISLIIVSDHGMRATPGELAIAETELPAPDNWTRVRSSTRMMYTRVTDKGQTSADLIAQIRQHPLLNKGFSLVMPEQRQTLEDYVDGRAGDVLLDAIPPYTFSKNKREAGGIFGTHGYGNDPQMQGIFIAYGPSIVAKPTPAELSVTDVYPLIAELLELELPAYISDPMHWHELFQTVE</sequence>
<keyword evidence="3" id="KW-1185">Reference proteome</keyword>
<organism evidence="2 3">
    <name type="scientific">Pseudidiomarina taiwanensis</name>
    <dbReference type="NCBI Taxonomy" id="337250"/>
    <lineage>
        <taxon>Bacteria</taxon>
        <taxon>Pseudomonadati</taxon>
        <taxon>Pseudomonadota</taxon>
        <taxon>Gammaproteobacteria</taxon>
        <taxon>Alteromonadales</taxon>
        <taxon>Idiomarinaceae</taxon>
        <taxon>Pseudidiomarina</taxon>
    </lineage>
</organism>
<dbReference type="InterPro" id="IPR002591">
    <property type="entry name" value="Phosphodiest/P_Trfase"/>
</dbReference>
<dbReference type="CDD" id="cd16018">
    <property type="entry name" value="Enpp"/>
    <property type="match status" value="1"/>
</dbReference>
<feature type="signal peptide" evidence="1">
    <location>
        <begin position="1"/>
        <end position="29"/>
    </location>
</feature>
<dbReference type="Pfam" id="PF01663">
    <property type="entry name" value="Phosphodiest"/>
    <property type="match status" value="1"/>
</dbReference>
<evidence type="ECO:0000256" key="1">
    <source>
        <dbReference type="SAM" id="SignalP"/>
    </source>
</evidence>
<dbReference type="Gene3D" id="3.40.720.10">
    <property type="entry name" value="Alkaline Phosphatase, subunit A"/>
    <property type="match status" value="1"/>
</dbReference>
<evidence type="ECO:0000313" key="2">
    <source>
        <dbReference type="EMBL" id="RUO79366.1"/>
    </source>
</evidence>
<name>A0A432ZNB7_9GAMM</name>
<dbReference type="RefSeq" id="WP_126825154.1">
    <property type="nucleotide sequence ID" value="NZ_PIQG01000001.1"/>
</dbReference>
<evidence type="ECO:0000313" key="3">
    <source>
        <dbReference type="Proteomes" id="UP000288279"/>
    </source>
</evidence>
<reference evidence="2 3" key="1">
    <citation type="journal article" date="2011" name="Front. Microbiol.">
        <title>Genomic signatures of strain selection and enhancement in Bacillus atrophaeus var. globigii, a historical biowarfare simulant.</title>
        <authorList>
            <person name="Gibbons H.S."/>
            <person name="Broomall S.M."/>
            <person name="McNew L.A."/>
            <person name="Daligault H."/>
            <person name="Chapman C."/>
            <person name="Bruce D."/>
            <person name="Karavis M."/>
            <person name="Krepps M."/>
            <person name="McGregor P.A."/>
            <person name="Hong C."/>
            <person name="Park K.H."/>
            <person name="Akmal A."/>
            <person name="Feldman A."/>
            <person name="Lin J.S."/>
            <person name="Chang W.E."/>
            <person name="Higgs B.W."/>
            <person name="Demirev P."/>
            <person name="Lindquist J."/>
            <person name="Liem A."/>
            <person name="Fochler E."/>
            <person name="Read T.D."/>
            <person name="Tapia R."/>
            <person name="Johnson S."/>
            <person name="Bishop-Lilly K.A."/>
            <person name="Detter C."/>
            <person name="Han C."/>
            <person name="Sozhamannan S."/>
            <person name="Rosenzweig C.N."/>
            <person name="Skowronski E.W."/>
        </authorList>
    </citation>
    <scope>NUCLEOTIDE SEQUENCE [LARGE SCALE GENOMIC DNA]</scope>
    <source>
        <strain evidence="2 3">PIT1</strain>
    </source>
</reference>
<dbReference type="Proteomes" id="UP000288279">
    <property type="component" value="Unassembled WGS sequence"/>
</dbReference>
<protein>
    <submittedName>
        <fullName evidence="2">Alkaline phosphatase family protein</fullName>
    </submittedName>
</protein>
<accession>A0A432ZNB7</accession>
<feature type="chain" id="PRO_5019509661" evidence="1">
    <location>
        <begin position="30"/>
        <end position="414"/>
    </location>
</feature>
<dbReference type="EMBL" id="PIQG01000001">
    <property type="protein sequence ID" value="RUO79366.1"/>
    <property type="molecule type" value="Genomic_DNA"/>
</dbReference>
<dbReference type="PANTHER" id="PTHR10151:SF120">
    <property type="entry name" value="BIS(5'-ADENOSYL)-TRIPHOSPHATASE"/>
    <property type="match status" value="1"/>
</dbReference>
<dbReference type="AlphaFoldDB" id="A0A432ZNB7"/>
<dbReference type="SUPFAM" id="SSF53649">
    <property type="entry name" value="Alkaline phosphatase-like"/>
    <property type="match status" value="1"/>
</dbReference>
<dbReference type="PANTHER" id="PTHR10151">
    <property type="entry name" value="ECTONUCLEOTIDE PYROPHOSPHATASE/PHOSPHODIESTERASE"/>
    <property type="match status" value="1"/>
</dbReference>
<dbReference type="GO" id="GO:0016787">
    <property type="term" value="F:hydrolase activity"/>
    <property type="evidence" value="ECO:0007669"/>
    <property type="project" value="UniProtKB-ARBA"/>
</dbReference>
<gene>
    <name evidence="2" type="ORF">CWI83_02335</name>
</gene>
<dbReference type="InterPro" id="IPR017850">
    <property type="entry name" value="Alkaline_phosphatase_core_sf"/>
</dbReference>